<dbReference type="EMBL" id="VIVK01000001">
    <property type="protein sequence ID" value="TWD81750.1"/>
    <property type="molecule type" value="Genomic_DNA"/>
</dbReference>
<keyword evidence="3" id="KW-1185">Reference proteome</keyword>
<comment type="caution">
    <text evidence="2">The sequence shown here is derived from an EMBL/GenBank/DDBJ whole genome shotgun (WGS) entry which is preliminary data.</text>
</comment>
<dbReference type="Proteomes" id="UP000318380">
    <property type="component" value="Unassembled WGS sequence"/>
</dbReference>
<reference evidence="2 3" key="1">
    <citation type="submission" date="2019-06" db="EMBL/GenBank/DDBJ databases">
        <title>Sequencing the genomes of 1000 actinobacteria strains.</title>
        <authorList>
            <person name="Klenk H.-P."/>
        </authorList>
    </citation>
    <scope>NUCLEOTIDE SEQUENCE [LARGE SCALE GENOMIC DNA]</scope>
    <source>
        <strain evidence="2 3">DSM 24683</strain>
    </source>
</reference>
<dbReference type="Pfam" id="PF07510">
    <property type="entry name" value="GmrSD_C"/>
    <property type="match status" value="1"/>
</dbReference>
<evidence type="ECO:0000313" key="2">
    <source>
        <dbReference type="EMBL" id="TWD81750.1"/>
    </source>
</evidence>
<evidence type="ECO:0000259" key="1">
    <source>
        <dbReference type="Pfam" id="PF07510"/>
    </source>
</evidence>
<dbReference type="AlphaFoldDB" id="A0A561BS72"/>
<dbReference type="RefSeq" id="WP_238334810.1">
    <property type="nucleotide sequence ID" value="NZ_VIVK01000001.1"/>
</dbReference>
<accession>A0A561BS72</accession>
<dbReference type="PANTHER" id="PTHR24094">
    <property type="entry name" value="SECRETED PROTEIN"/>
    <property type="match status" value="1"/>
</dbReference>
<evidence type="ECO:0000313" key="3">
    <source>
        <dbReference type="Proteomes" id="UP000318380"/>
    </source>
</evidence>
<organism evidence="2 3">
    <name type="scientific">Kribbella amoyensis</name>
    <dbReference type="NCBI Taxonomy" id="996641"/>
    <lineage>
        <taxon>Bacteria</taxon>
        <taxon>Bacillati</taxon>
        <taxon>Actinomycetota</taxon>
        <taxon>Actinomycetes</taxon>
        <taxon>Propionibacteriales</taxon>
        <taxon>Kribbellaceae</taxon>
        <taxon>Kribbella</taxon>
    </lineage>
</organism>
<gene>
    <name evidence="2" type="ORF">FB561_2872</name>
</gene>
<dbReference type="PANTHER" id="PTHR24094:SF15">
    <property type="entry name" value="AMP-DEPENDENT SYNTHETASE_LIGASE DOMAIN-CONTAINING PROTEIN-RELATED"/>
    <property type="match status" value="1"/>
</dbReference>
<dbReference type="InterPro" id="IPR011089">
    <property type="entry name" value="GmrSD_C"/>
</dbReference>
<protein>
    <submittedName>
        <fullName evidence="2">Uncharacterized protein DUF1524</fullName>
    </submittedName>
</protein>
<name>A0A561BS72_9ACTN</name>
<proteinExistence type="predicted"/>
<feature type="domain" description="GmrSD restriction endonucleases C-terminal" evidence="1">
    <location>
        <begin position="101"/>
        <end position="237"/>
    </location>
</feature>
<sequence>MSAAPTRARTLAAVLAVVLAVLPLTGCEYLEAGADPIGGTTSPAPRPSGSPPVAGTAKLIRAELGQAKVRSRPDVAGYKRDKFGQTWTDDHTGAGGHNGCDTRNDILATQLTEVQYRERSKCVVVAGTLADPYTGRRIDFRKAAATAVQIDHLYPLARAWDMGASRWPQQRRVDFANDHTANLLAVDGPANASKGDNGPGEWLPINRGYRCTYVLRYLQVARKYGLPITTDDRTAALAITNTCP</sequence>